<comment type="caution">
    <text evidence="1">The sequence shown here is derived from an EMBL/GenBank/DDBJ whole genome shotgun (WGS) entry which is preliminary data.</text>
</comment>
<dbReference type="Proteomes" id="UP000278475">
    <property type="component" value="Unassembled WGS sequence"/>
</dbReference>
<evidence type="ECO:0000313" key="2">
    <source>
        <dbReference type="Proteomes" id="UP000278475"/>
    </source>
</evidence>
<accession>A0A497EQL6</accession>
<reference evidence="1 2" key="1">
    <citation type="submission" date="2018-06" db="EMBL/GenBank/DDBJ databases">
        <title>Extensive metabolic versatility and redundancy in microbially diverse, dynamic hydrothermal sediments.</title>
        <authorList>
            <person name="Dombrowski N."/>
            <person name="Teske A."/>
            <person name="Baker B.J."/>
        </authorList>
    </citation>
    <scope>NUCLEOTIDE SEQUENCE [LARGE SCALE GENOMIC DNA]</scope>
    <source>
        <strain evidence="1">B66_G16</strain>
    </source>
</reference>
<proteinExistence type="predicted"/>
<sequence>MVKESTLVNLLDSYLSGSRLDCAEAIYMWARGIPGEYASSALRVRYGSGVVYNEVVRDLRKIKVSKPTDRTEDTKFRIDRIILDFFEEKCLPLILDKMVDGFKSVMAKTKKLMIALARSGLLRGGNSVDWNTLWILYRAVFNEELTDFEKNLAIRELLKINVIEYIVEGRVHFPPYIDAIRQEISNLANMPKIEVPDLKEEEEKSWWKANRETLLKQHFI</sequence>
<gene>
    <name evidence="1" type="ORF">DRJ31_04205</name>
</gene>
<protein>
    <submittedName>
        <fullName evidence="1">Uncharacterized protein</fullName>
    </submittedName>
</protein>
<dbReference type="AlphaFoldDB" id="A0A497EQL6"/>
<name>A0A497EQL6_9CREN</name>
<evidence type="ECO:0000313" key="1">
    <source>
        <dbReference type="EMBL" id="RLE49633.1"/>
    </source>
</evidence>
<organism evidence="1 2">
    <name type="scientific">Thermoproteota archaeon</name>
    <dbReference type="NCBI Taxonomy" id="2056631"/>
    <lineage>
        <taxon>Archaea</taxon>
        <taxon>Thermoproteota</taxon>
    </lineage>
</organism>
<dbReference type="EMBL" id="QMQV01000028">
    <property type="protein sequence ID" value="RLE49633.1"/>
    <property type="molecule type" value="Genomic_DNA"/>
</dbReference>